<keyword evidence="9" id="KW-1185">Reference proteome</keyword>
<reference evidence="8 9" key="1">
    <citation type="submission" date="2020-10" db="EMBL/GenBank/DDBJ databases">
        <title>Ramlibacter sp. HM2 16S ribosomal RNA gene Genome sequencing and assembly.</title>
        <authorList>
            <person name="Kang M."/>
        </authorList>
    </citation>
    <scope>NUCLEOTIDE SEQUENCE [LARGE SCALE GENOMIC DNA]</scope>
    <source>
        <strain evidence="8 9">HM2</strain>
    </source>
</reference>
<dbReference type="EMBL" id="JADDIV010000002">
    <property type="protein sequence ID" value="MBE7367633.1"/>
    <property type="molecule type" value="Genomic_DNA"/>
</dbReference>
<evidence type="ECO:0000256" key="5">
    <source>
        <dbReference type="ARBA" id="ARBA00022777"/>
    </source>
</evidence>
<keyword evidence="6" id="KW-0378">Hydrolase</keyword>
<evidence type="ECO:0000259" key="7">
    <source>
        <dbReference type="PROSITE" id="PS51146"/>
    </source>
</evidence>
<dbReference type="InterPro" id="IPR030665">
    <property type="entry name" value="KaiC"/>
</dbReference>
<organism evidence="8 9">
    <name type="scientific">Ramlibacter pallidus</name>
    <dbReference type="NCBI Taxonomy" id="2780087"/>
    <lineage>
        <taxon>Bacteria</taxon>
        <taxon>Pseudomonadati</taxon>
        <taxon>Pseudomonadota</taxon>
        <taxon>Betaproteobacteria</taxon>
        <taxon>Burkholderiales</taxon>
        <taxon>Comamonadaceae</taxon>
        <taxon>Ramlibacter</taxon>
    </lineage>
</organism>
<dbReference type="Pfam" id="PF06745">
    <property type="entry name" value="ATPase"/>
    <property type="match status" value="2"/>
</dbReference>
<name>A0ABR9S2A7_9BURK</name>
<comment type="caution">
    <text evidence="8">The sequence shown here is derived from an EMBL/GenBank/DDBJ whole genome shotgun (WGS) entry which is preliminary data.</text>
</comment>
<dbReference type="PANTHER" id="PTHR42926">
    <property type="match status" value="1"/>
</dbReference>
<gene>
    <name evidence="8" type="ORF">IM787_08660</name>
</gene>
<feature type="domain" description="KaiC" evidence="7">
    <location>
        <begin position="251"/>
        <end position="486"/>
    </location>
</feature>
<feature type="domain" description="KaiC" evidence="7">
    <location>
        <begin position="14"/>
        <end position="245"/>
    </location>
</feature>
<accession>A0ABR9S2A7</accession>
<dbReference type="SMART" id="SM00382">
    <property type="entry name" value="AAA"/>
    <property type="match status" value="2"/>
</dbReference>
<dbReference type="InterPro" id="IPR003593">
    <property type="entry name" value="AAA+_ATPase"/>
</dbReference>
<evidence type="ECO:0000256" key="2">
    <source>
        <dbReference type="ARBA" id="ARBA00022553"/>
    </source>
</evidence>
<dbReference type="Proteomes" id="UP000806285">
    <property type="component" value="Unassembled WGS sequence"/>
</dbReference>
<sequence length="494" mass="54698">MAARSPSSAPTGPARIESGIPRLDFILKGGFFEGGTYTLYGPPGAGKTIVANQLCFNHIAMTGRHCVYLTVLAESHGKMLRHLGSLSFFDATVVGRQLKYIAGYQTLKNEGLEGLLALIRTTLMQEKPSIFVIDGLESIEQAAGPRAQAKEFLNQLQASTALTGTTTLLCAVEQPEQSRRDENAMVDGVIELSDQMIGPRAVRELTVHKFRGCGYLRGRHEVEITSQGMQIHPRTEIQFDQPPQQATEQRQRMAFGIPELDRMMNGGVLSGSTLALLGAPGSGKTTLGLSFLVEGARHGQKGIYFGFYEPPPRLLERVGAMGIPLRRYVEDGLIELIWQPPLEHYMDSLAESLLEKVRSEQHGRRRLFIDGVQGFNAAAVYEDRMPRFLSALTNQLRTWDVTTVMSEEQPLFGTQVELPNPELAHVVETVILLRYVELKSQLHRLLSIMKMRESVYDTSIREFTMNEHGVEVSGSFESAEAILSGFPRTRGGPP</sequence>
<proteinExistence type="predicted"/>
<keyword evidence="3" id="KW-0808">Transferase</keyword>
<evidence type="ECO:0000313" key="8">
    <source>
        <dbReference type="EMBL" id="MBE7367633.1"/>
    </source>
</evidence>
<keyword evidence="4" id="KW-0677">Repeat</keyword>
<dbReference type="PROSITE" id="PS51146">
    <property type="entry name" value="KAIC"/>
    <property type="match status" value="2"/>
</dbReference>
<evidence type="ECO:0000256" key="4">
    <source>
        <dbReference type="ARBA" id="ARBA00022737"/>
    </source>
</evidence>
<dbReference type="InterPro" id="IPR027417">
    <property type="entry name" value="P-loop_NTPase"/>
</dbReference>
<evidence type="ECO:0000256" key="3">
    <source>
        <dbReference type="ARBA" id="ARBA00022679"/>
    </source>
</evidence>
<dbReference type="InterPro" id="IPR051347">
    <property type="entry name" value="Circadian_clock_KaiC-rel"/>
</dbReference>
<protein>
    <recommendedName>
        <fullName evidence="1">non-specific serine/threonine protein kinase</fullName>
        <ecNumber evidence="1">2.7.11.1</ecNumber>
    </recommendedName>
</protein>
<dbReference type="EC" id="2.7.11.1" evidence="1"/>
<evidence type="ECO:0000256" key="1">
    <source>
        <dbReference type="ARBA" id="ARBA00012513"/>
    </source>
</evidence>
<keyword evidence="2" id="KW-0597">Phosphoprotein</keyword>
<dbReference type="Gene3D" id="3.40.50.300">
    <property type="entry name" value="P-loop containing nucleotide triphosphate hydrolases"/>
    <property type="match status" value="2"/>
</dbReference>
<dbReference type="InterPro" id="IPR010624">
    <property type="entry name" value="KaiC_dom"/>
</dbReference>
<evidence type="ECO:0000256" key="6">
    <source>
        <dbReference type="ARBA" id="ARBA00022801"/>
    </source>
</evidence>
<keyword evidence="5" id="KW-0418">Kinase</keyword>
<dbReference type="PANTHER" id="PTHR42926:SF1">
    <property type="entry name" value="CIRCADIAN CLOCK OSCILLATOR PROTEIN KAIC 1"/>
    <property type="match status" value="1"/>
</dbReference>
<dbReference type="PIRSF" id="PIRSF039117">
    <property type="entry name" value="KaiC"/>
    <property type="match status" value="1"/>
</dbReference>
<dbReference type="SUPFAM" id="SSF52540">
    <property type="entry name" value="P-loop containing nucleoside triphosphate hydrolases"/>
    <property type="match status" value="2"/>
</dbReference>
<evidence type="ECO:0000313" key="9">
    <source>
        <dbReference type="Proteomes" id="UP000806285"/>
    </source>
</evidence>
<dbReference type="InterPro" id="IPR014774">
    <property type="entry name" value="KaiC-like_dom"/>
</dbReference>